<evidence type="ECO:0000256" key="3">
    <source>
        <dbReference type="SAM" id="SignalP"/>
    </source>
</evidence>
<dbReference type="GO" id="GO:0008289">
    <property type="term" value="F:lipid binding"/>
    <property type="evidence" value="ECO:0007669"/>
    <property type="project" value="InterPro"/>
</dbReference>
<comment type="similarity">
    <text evidence="1">Belongs to the BPI/LBP/Plunc superfamily. BPI/LBP family.</text>
</comment>
<dbReference type="InterPro" id="IPR017943">
    <property type="entry name" value="Bactericidal_perm-incr_a/b_dom"/>
</dbReference>
<dbReference type="Pfam" id="PF02886">
    <property type="entry name" value="LBP_BPI_CETP_C"/>
    <property type="match status" value="1"/>
</dbReference>
<proteinExistence type="inferred from homology"/>
<dbReference type="PANTHER" id="PTHR10504:SF131">
    <property type="entry name" value="BPI2 DOMAIN-CONTAINING PROTEIN"/>
    <property type="match status" value="1"/>
</dbReference>
<evidence type="ECO:0000259" key="4">
    <source>
        <dbReference type="SMART" id="SM00328"/>
    </source>
</evidence>
<organism evidence="5 6">
    <name type="scientific">Candidula unifasciata</name>
    <dbReference type="NCBI Taxonomy" id="100452"/>
    <lineage>
        <taxon>Eukaryota</taxon>
        <taxon>Metazoa</taxon>
        <taxon>Spiralia</taxon>
        <taxon>Lophotrochozoa</taxon>
        <taxon>Mollusca</taxon>
        <taxon>Gastropoda</taxon>
        <taxon>Heterobranchia</taxon>
        <taxon>Euthyneura</taxon>
        <taxon>Panpulmonata</taxon>
        <taxon>Eupulmonata</taxon>
        <taxon>Stylommatophora</taxon>
        <taxon>Helicina</taxon>
        <taxon>Helicoidea</taxon>
        <taxon>Geomitridae</taxon>
        <taxon>Candidula</taxon>
    </lineage>
</organism>
<feature type="non-terminal residue" evidence="5">
    <location>
        <position position="385"/>
    </location>
</feature>
<evidence type="ECO:0000313" key="6">
    <source>
        <dbReference type="Proteomes" id="UP000678393"/>
    </source>
</evidence>
<dbReference type="Gene3D" id="3.15.10.10">
    <property type="entry name" value="Bactericidal permeability-increasing protein, domain 1"/>
    <property type="match status" value="1"/>
</dbReference>
<dbReference type="PANTHER" id="PTHR10504">
    <property type="entry name" value="BACTERICIDAL PERMEABILITY-INCREASING BPI PROTEIN-RELATED"/>
    <property type="match status" value="1"/>
</dbReference>
<evidence type="ECO:0000313" key="5">
    <source>
        <dbReference type="EMBL" id="CAG5116457.1"/>
    </source>
</evidence>
<evidence type="ECO:0000256" key="2">
    <source>
        <dbReference type="ARBA" id="ARBA00023157"/>
    </source>
</evidence>
<dbReference type="GO" id="GO:0005615">
    <property type="term" value="C:extracellular space"/>
    <property type="evidence" value="ECO:0007669"/>
    <property type="project" value="TreeGrafter"/>
</dbReference>
<dbReference type="Proteomes" id="UP000678393">
    <property type="component" value="Unassembled WGS sequence"/>
</dbReference>
<accession>A0A8S3YHC5</accession>
<dbReference type="EMBL" id="CAJHNH020000260">
    <property type="protein sequence ID" value="CAG5116457.1"/>
    <property type="molecule type" value="Genomic_DNA"/>
</dbReference>
<dbReference type="SUPFAM" id="SSF55394">
    <property type="entry name" value="Bactericidal permeability-increasing protein, BPI"/>
    <property type="match status" value="2"/>
</dbReference>
<dbReference type="SMART" id="SM00328">
    <property type="entry name" value="BPI1"/>
    <property type="match status" value="1"/>
</dbReference>
<feature type="domain" description="Lipid-binding serum glycoprotein N-terminal" evidence="4">
    <location>
        <begin position="23"/>
        <end position="245"/>
    </location>
</feature>
<keyword evidence="6" id="KW-1185">Reference proteome</keyword>
<reference evidence="5" key="1">
    <citation type="submission" date="2021-04" db="EMBL/GenBank/DDBJ databases">
        <authorList>
            <consortium name="Molecular Ecology Group"/>
        </authorList>
    </citation>
    <scope>NUCLEOTIDE SEQUENCE</scope>
</reference>
<sequence>MSMLLLLTALSFAFAAKPGGKLAVTYKGLQYANQVAGTELKRKLRTVSIPGQSGSEGPATWSVHAIQITGMYGPNTNIWLNPGAGGVTLRVDNFGLSVHADWSGSYQFIFRFSAGGSVDMSVSGVSVTLVAGLGEKNGRPSVYAKSCRCNIGDVDLRFYGGLGALILNIMKGTLRDRIKNTLQDNICDIVNKQVNTKIDEELGKMKVNVEIAKRFILDYSLIRAPTVTNDYIEVATKGTVYWKDNRQESPYTPAELPALSEFSNMLYLDVTEYSANTFAYVAHVNGFLEYNITVDNLPAEASYLLDPTGKLNDHYPNSKLELRVSSASAPIVKFENQSVTIAAVGNVEVVVNTQDEVVTPLSLKVSVSVTADPSVVNGYLTGNIT</sequence>
<name>A0A8S3YHC5_9EUPU</name>
<evidence type="ECO:0000256" key="1">
    <source>
        <dbReference type="ARBA" id="ARBA00007292"/>
    </source>
</evidence>
<dbReference type="InterPro" id="IPR001124">
    <property type="entry name" value="Lipid-bd_serum_glycop_C"/>
</dbReference>
<feature type="signal peptide" evidence="3">
    <location>
        <begin position="1"/>
        <end position="15"/>
    </location>
</feature>
<feature type="chain" id="PRO_5035754331" description="Lipid-binding serum glycoprotein N-terminal domain-containing protein" evidence="3">
    <location>
        <begin position="16"/>
        <end position="385"/>
    </location>
</feature>
<dbReference type="OrthoDB" id="10255543at2759"/>
<dbReference type="InterPro" id="IPR017942">
    <property type="entry name" value="Lipid-bd_serum_glycop_N"/>
</dbReference>
<gene>
    <name evidence="5" type="ORF">CUNI_LOCUS2015</name>
</gene>
<protein>
    <recommendedName>
        <fullName evidence="4">Lipid-binding serum glycoprotein N-terminal domain-containing protein</fullName>
    </recommendedName>
</protein>
<keyword evidence="3" id="KW-0732">Signal</keyword>
<keyword evidence="2" id="KW-1015">Disulfide bond</keyword>
<dbReference type="Gene3D" id="3.15.20.10">
    <property type="entry name" value="Bactericidal permeability-increasing protein, domain 2"/>
    <property type="match status" value="1"/>
</dbReference>
<dbReference type="InterPro" id="IPR032942">
    <property type="entry name" value="BPI/LBP/Plunc"/>
</dbReference>
<dbReference type="AlphaFoldDB" id="A0A8S3YHC5"/>
<comment type="caution">
    <text evidence="5">The sequence shown here is derived from an EMBL/GenBank/DDBJ whole genome shotgun (WGS) entry which is preliminary data.</text>
</comment>
<dbReference type="Pfam" id="PF01273">
    <property type="entry name" value="LBP_BPI_CETP"/>
    <property type="match status" value="1"/>
</dbReference>